<organism evidence="3 4">
    <name type="scientific">Microbacterium pygmaeum</name>
    <dbReference type="NCBI Taxonomy" id="370764"/>
    <lineage>
        <taxon>Bacteria</taxon>
        <taxon>Bacillati</taxon>
        <taxon>Actinomycetota</taxon>
        <taxon>Actinomycetes</taxon>
        <taxon>Micrococcales</taxon>
        <taxon>Microbacteriaceae</taxon>
        <taxon>Microbacterium</taxon>
    </lineage>
</organism>
<dbReference type="InterPro" id="IPR041485">
    <property type="entry name" value="TetR_C_36"/>
</dbReference>
<dbReference type="STRING" id="370764.SAMN04489810_3305"/>
<dbReference type="Proteomes" id="UP000199009">
    <property type="component" value="Chromosome I"/>
</dbReference>
<feature type="compositionally biased region" description="Pro residues" evidence="1">
    <location>
        <begin position="21"/>
        <end position="33"/>
    </location>
</feature>
<feature type="region of interest" description="Disordered" evidence="1">
    <location>
        <begin position="1"/>
        <end position="38"/>
    </location>
</feature>
<reference evidence="3 4" key="1">
    <citation type="submission" date="2016-10" db="EMBL/GenBank/DDBJ databases">
        <authorList>
            <person name="de Groot N.N."/>
        </authorList>
    </citation>
    <scope>NUCLEOTIDE SEQUENCE [LARGE SCALE GENOMIC DNA]</scope>
    <source>
        <strain evidence="3 4">DSM 23142</strain>
    </source>
</reference>
<evidence type="ECO:0000256" key="1">
    <source>
        <dbReference type="SAM" id="MobiDB-lite"/>
    </source>
</evidence>
<keyword evidence="4" id="KW-1185">Reference proteome</keyword>
<name>A0A1G8DCI3_9MICO</name>
<evidence type="ECO:0000313" key="3">
    <source>
        <dbReference type="EMBL" id="SDH55099.1"/>
    </source>
</evidence>
<feature type="domain" description="QsdR TetR regulatory C-terminal" evidence="2">
    <location>
        <begin position="130"/>
        <end position="240"/>
    </location>
</feature>
<feature type="compositionally biased region" description="Low complexity" evidence="1">
    <location>
        <begin position="1"/>
        <end position="20"/>
    </location>
</feature>
<evidence type="ECO:0000313" key="4">
    <source>
        <dbReference type="Proteomes" id="UP000199009"/>
    </source>
</evidence>
<evidence type="ECO:0000259" key="2">
    <source>
        <dbReference type="Pfam" id="PF18598"/>
    </source>
</evidence>
<proteinExistence type="predicted"/>
<accession>A0A1G8DCI3</accession>
<dbReference type="EMBL" id="LT629692">
    <property type="protein sequence ID" value="SDH55099.1"/>
    <property type="molecule type" value="Genomic_DNA"/>
</dbReference>
<dbReference type="AlphaFoldDB" id="A0A1G8DCI3"/>
<dbReference type="Gene3D" id="1.10.357.10">
    <property type="entry name" value="Tetracycline Repressor, domain 2"/>
    <property type="match status" value="1"/>
</dbReference>
<protein>
    <recommendedName>
        <fullName evidence="2">QsdR TetR regulatory C-terminal domain-containing protein</fullName>
    </recommendedName>
</protein>
<sequence>MMSSSPATSTAAPQGAAASPAAPPRPAASPAAPPIRSRIGTVGIESAPSWLSERLEPGVHPDATRAFERARETFIGGHRIDVGALAASLGVDRTSLFRWVGNRDALLSEVLWSLAVPTLVQAEHAYDDASGGERIAGILTHFVDDLITADYFRQFLRREPARALRLLTTKESPIQRRYVATAEWLVRRDLGTEPLGGAIDPAGLAYLLVRMSESFTYADLISGDQPSADRAGVAFRLLLRVDG</sequence>
<dbReference type="RefSeq" id="WP_231917696.1">
    <property type="nucleotide sequence ID" value="NZ_LT629692.1"/>
</dbReference>
<dbReference type="Pfam" id="PF18598">
    <property type="entry name" value="TetR_C_36"/>
    <property type="match status" value="1"/>
</dbReference>
<gene>
    <name evidence="3" type="ORF">SAMN04489810_3305</name>
</gene>